<sequence>QIIALECHDYLDPFSYKSTKVNCNIVKNENYDEITKKSTGFLSSSEVFVIDFTCRSTDKNLCEKAKNAFVSAGQRIASVIQFNTPVRVNATFTALGPLVLGQAKPARTIPLKDKDGIIRLYPQALVKQMEFSSHPEFNTYDITALFSSTADLFFKEDKTAQINQTDFEYIVTHEFIHGLGFVSNWNKYFTDFIALTPGPDFLEDIKDRNQPISYTGFTERAFDRYMVLNLGSSKVAMTVLAQNITNFAPIGTKYASFSAFEKAFIGSPEYKIAKDLSNKAITPYTMDFVTHDSSLVVLETKLNPFSSGSSISHVDTYYTNTSDFLMVYVSQPGIRFDDLDKKYGGVIGPYITKILETLG</sequence>
<name>A0A9N9HRQ9_9GLOM</name>
<keyword evidence="2" id="KW-1185">Reference proteome</keyword>
<evidence type="ECO:0000313" key="2">
    <source>
        <dbReference type="Proteomes" id="UP000789342"/>
    </source>
</evidence>
<evidence type="ECO:0000313" key="1">
    <source>
        <dbReference type="EMBL" id="CAG8702794.1"/>
    </source>
</evidence>
<proteinExistence type="predicted"/>
<protein>
    <submittedName>
        <fullName evidence="1">17943_t:CDS:1</fullName>
    </submittedName>
</protein>
<comment type="caution">
    <text evidence="1">The sequence shown here is derived from an EMBL/GenBank/DDBJ whole genome shotgun (WGS) entry which is preliminary data.</text>
</comment>
<dbReference type="EMBL" id="CAJVPV010017461">
    <property type="protein sequence ID" value="CAG8702794.1"/>
    <property type="molecule type" value="Genomic_DNA"/>
</dbReference>
<feature type="non-terminal residue" evidence="1">
    <location>
        <position position="359"/>
    </location>
</feature>
<feature type="non-terminal residue" evidence="1">
    <location>
        <position position="1"/>
    </location>
</feature>
<accession>A0A9N9HRQ9</accession>
<dbReference type="OrthoDB" id="73465at2759"/>
<dbReference type="Proteomes" id="UP000789342">
    <property type="component" value="Unassembled WGS sequence"/>
</dbReference>
<dbReference type="AlphaFoldDB" id="A0A9N9HRQ9"/>
<reference evidence="1" key="1">
    <citation type="submission" date="2021-06" db="EMBL/GenBank/DDBJ databases">
        <authorList>
            <person name="Kallberg Y."/>
            <person name="Tangrot J."/>
            <person name="Rosling A."/>
        </authorList>
    </citation>
    <scope>NUCLEOTIDE SEQUENCE</scope>
    <source>
        <strain evidence="1">CL551</strain>
    </source>
</reference>
<gene>
    <name evidence="1" type="ORF">AMORRO_LOCUS12230</name>
</gene>
<organism evidence="1 2">
    <name type="scientific">Acaulospora morrowiae</name>
    <dbReference type="NCBI Taxonomy" id="94023"/>
    <lineage>
        <taxon>Eukaryota</taxon>
        <taxon>Fungi</taxon>
        <taxon>Fungi incertae sedis</taxon>
        <taxon>Mucoromycota</taxon>
        <taxon>Glomeromycotina</taxon>
        <taxon>Glomeromycetes</taxon>
        <taxon>Diversisporales</taxon>
        <taxon>Acaulosporaceae</taxon>
        <taxon>Acaulospora</taxon>
    </lineage>
</organism>